<dbReference type="InterPro" id="IPR036134">
    <property type="entry name" value="Crypto/Photolyase_FAD-like_sf"/>
</dbReference>
<feature type="site" description="Electron transfer via tryptophanyl radical" evidence="6">
    <location>
        <position position="292"/>
    </location>
</feature>
<keyword evidence="4 7" id="KW-0157">Chromophore</keyword>
<dbReference type="RefSeq" id="WP_110310985.1">
    <property type="nucleotide sequence ID" value="NZ_QICL01000014.1"/>
</dbReference>
<proteinExistence type="inferred from homology"/>
<organism evidence="9 10">
    <name type="scientific">Dysgonomonas alginatilytica</name>
    <dbReference type="NCBI Taxonomy" id="1605892"/>
    <lineage>
        <taxon>Bacteria</taxon>
        <taxon>Pseudomonadati</taxon>
        <taxon>Bacteroidota</taxon>
        <taxon>Bacteroidia</taxon>
        <taxon>Bacteroidales</taxon>
        <taxon>Dysgonomonadaceae</taxon>
        <taxon>Dysgonomonas</taxon>
    </lineage>
</organism>
<dbReference type="InterPro" id="IPR036155">
    <property type="entry name" value="Crypto/Photolyase_N_sf"/>
</dbReference>
<feature type="binding site" evidence="5">
    <location>
        <begin position="260"/>
        <end position="267"/>
    </location>
    <ligand>
        <name>FAD</name>
        <dbReference type="ChEBI" id="CHEBI:57692"/>
    </ligand>
</feature>
<dbReference type="GO" id="GO:0003677">
    <property type="term" value="F:DNA binding"/>
    <property type="evidence" value="ECO:0007669"/>
    <property type="project" value="TreeGrafter"/>
</dbReference>
<dbReference type="GO" id="GO:0006950">
    <property type="term" value="P:response to stress"/>
    <property type="evidence" value="ECO:0007669"/>
    <property type="project" value="UniProtKB-ARBA"/>
</dbReference>
<dbReference type="OrthoDB" id="9772484at2"/>
<dbReference type="AlphaFoldDB" id="A0A2V3PMU0"/>
<comment type="cofactor">
    <cofactor evidence="5">
        <name>FAD</name>
        <dbReference type="ChEBI" id="CHEBI:57692"/>
    </cofactor>
    <text evidence="5">Binds 1 FAD per subunit.</text>
</comment>
<evidence type="ECO:0000256" key="7">
    <source>
        <dbReference type="RuleBase" id="RU004182"/>
    </source>
</evidence>
<keyword evidence="3 5" id="KW-0274">FAD</keyword>
<feature type="domain" description="Photolyase/cryptochrome alpha/beta" evidence="8">
    <location>
        <begin position="5"/>
        <end position="135"/>
    </location>
</feature>
<dbReference type="Gene3D" id="3.40.50.620">
    <property type="entry name" value="HUPs"/>
    <property type="match status" value="1"/>
</dbReference>
<dbReference type="PROSITE" id="PS51645">
    <property type="entry name" value="PHR_CRY_ALPHA_BETA"/>
    <property type="match status" value="1"/>
</dbReference>
<name>A0A2V3PMU0_9BACT</name>
<evidence type="ECO:0000256" key="3">
    <source>
        <dbReference type="ARBA" id="ARBA00022827"/>
    </source>
</evidence>
<dbReference type="InterPro" id="IPR002081">
    <property type="entry name" value="Cryptochrome/DNA_photolyase_1"/>
</dbReference>
<evidence type="ECO:0000256" key="5">
    <source>
        <dbReference type="PIRSR" id="PIRSR602081-1"/>
    </source>
</evidence>
<evidence type="ECO:0000259" key="8">
    <source>
        <dbReference type="PROSITE" id="PS51645"/>
    </source>
</evidence>
<dbReference type="Gene3D" id="1.10.579.10">
    <property type="entry name" value="DNA Cyclobutane Dipyrimidine Photolyase, subunit A, domain 3"/>
    <property type="match status" value="1"/>
</dbReference>
<dbReference type="PRINTS" id="PR00147">
    <property type="entry name" value="DNAPHOTLYASE"/>
</dbReference>
<comment type="similarity">
    <text evidence="7">Belongs to the DNA photolyase family.</text>
</comment>
<accession>A0A2V3PMU0</accession>
<protein>
    <submittedName>
        <fullName evidence="9">Deoxyribodipyrimidine photo-lyase</fullName>
    </submittedName>
</protein>
<dbReference type="InterPro" id="IPR014729">
    <property type="entry name" value="Rossmann-like_a/b/a_fold"/>
</dbReference>
<dbReference type="InterPro" id="IPR006050">
    <property type="entry name" value="DNA_photolyase_N"/>
</dbReference>
<dbReference type="Pfam" id="PF03441">
    <property type="entry name" value="FAD_binding_7"/>
    <property type="match status" value="1"/>
</dbReference>
<dbReference type="GO" id="GO:0003904">
    <property type="term" value="F:deoxyribodipyrimidine photo-lyase activity"/>
    <property type="evidence" value="ECO:0007669"/>
    <property type="project" value="TreeGrafter"/>
</dbReference>
<dbReference type="Pfam" id="PF00875">
    <property type="entry name" value="DNA_photolyase"/>
    <property type="match status" value="1"/>
</dbReference>
<dbReference type="GO" id="GO:0006139">
    <property type="term" value="P:nucleobase-containing compound metabolic process"/>
    <property type="evidence" value="ECO:0007669"/>
    <property type="project" value="UniProtKB-ARBA"/>
</dbReference>
<evidence type="ECO:0000313" key="10">
    <source>
        <dbReference type="Proteomes" id="UP000247973"/>
    </source>
</evidence>
<comment type="caution">
    <text evidence="9">The sequence shown here is derived from an EMBL/GenBank/DDBJ whole genome shotgun (WGS) entry which is preliminary data.</text>
</comment>
<dbReference type="SUPFAM" id="SSF52425">
    <property type="entry name" value="Cryptochrome/photolyase, N-terminal domain"/>
    <property type="match status" value="1"/>
</dbReference>
<keyword evidence="10" id="KW-1185">Reference proteome</keyword>
<reference evidence="9 10" key="1">
    <citation type="submission" date="2018-03" db="EMBL/GenBank/DDBJ databases">
        <title>Genomic Encyclopedia of Archaeal and Bacterial Type Strains, Phase II (KMG-II): from individual species to whole genera.</title>
        <authorList>
            <person name="Goeker M."/>
        </authorList>
    </citation>
    <scope>NUCLEOTIDE SEQUENCE [LARGE SCALE GENOMIC DNA]</scope>
    <source>
        <strain evidence="9 10">DSM 100214</strain>
    </source>
</reference>
<feature type="binding site" evidence="5">
    <location>
        <position position="217"/>
    </location>
    <ligand>
        <name>FAD</name>
        <dbReference type="ChEBI" id="CHEBI:57692"/>
    </ligand>
</feature>
<dbReference type="PROSITE" id="PS00691">
    <property type="entry name" value="DNA_PHOTOLYASES_1_2"/>
    <property type="match status" value="1"/>
</dbReference>
<dbReference type="EMBL" id="QICL01000014">
    <property type="protein sequence ID" value="PXV63343.1"/>
    <property type="molecule type" value="Genomic_DNA"/>
</dbReference>
<gene>
    <name evidence="9" type="ORF">CLV62_11460</name>
</gene>
<dbReference type="SUPFAM" id="SSF48173">
    <property type="entry name" value="Cryptochrome/photolyase FAD-binding domain"/>
    <property type="match status" value="1"/>
</dbReference>
<evidence type="ECO:0000313" key="9">
    <source>
        <dbReference type="EMBL" id="PXV63343.1"/>
    </source>
</evidence>
<keyword evidence="2 5" id="KW-0285">Flavoprotein</keyword>
<evidence type="ECO:0000256" key="6">
    <source>
        <dbReference type="PIRSR" id="PIRSR602081-2"/>
    </source>
</evidence>
<dbReference type="Proteomes" id="UP000247973">
    <property type="component" value="Unassembled WGS sequence"/>
</dbReference>
<evidence type="ECO:0000256" key="2">
    <source>
        <dbReference type="ARBA" id="ARBA00022630"/>
    </source>
</evidence>
<dbReference type="PANTHER" id="PTHR11455">
    <property type="entry name" value="CRYPTOCHROME"/>
    <property type="match status" value="1"/>
</dbReference>
<sequence>MKSNPIVIFWFRRDLRLDDNAALYHALKSGYRVMPVFIFDTDILKQFETPENAQVEFIHQQLQILQKELGHCGSSLKTGHSTPAVFFENLCKEHTIKAVYANEDYELSARERDADIESLLKEKDIDFLSFKDQVIFSKDDIVKDDRTPYTVFTPYSKRWKQHLQPGYLESFDNRDLFCNFYQYKSDIIPSLSDLGFSKKRGISFPPMEFNGDLIRNYTQQRDYPSIEGTSRLGIHLRFGTISIRQLVAKAQAVNETFLNELIWREFYHAITWHFPHICKGQAFKPQYDEIVWRNDETEFKAWSEGKTGYPIVDAGMRQLNDTGFMHNRVRMITASFLIKHLLIDWRWGEAYFANKLLDFDFAANNGGWQWASSSGCDAVPYFRIFNPQLQTEKFDKHLEYIKKWIPDFDPLNYIPPIVNHESARKRALETYSNALKK</sequence>
<feature type="site" description="Electron transfer via tryptophanyl radical" evidence="6">
    <location>
        <position position="345"/>
    </location>
</feature>
<evidence type="ECO:0000256" key="4">
    <source>
        <dbReference type="ARBA" id="ARBA00022991"/>
    </source>
</evidence>
<dbReference type="InterPro" id="IPR018394">
    <property type="entry name" value="DNA_photolyase_1_CS_C"/>
</dbReference>
<dbReference type="InterPro" id="IPR005101">
    <property type="entry name" value="Cryptochr/Photolyase_FAD-bd"/>
</dbReference>
<evidence type="ECO:0000256" key="1">
    <source>
        <dbReference type="ARBA" id="ARBA00001932"/>
    </source>
</evidence>
<feature type="binding site" evidence="5">
    <location>
        <position position="257"/>
    </location>
    <ligand>
        <name>FAD</name>
        <dbReference type="ChEBI" id="CHEBI:57692"/>
    </ligand>
</feature>
<keyword evidence="9" id="KW-0456">Lyase</keyword>
<feature type="binding site" evidence="5">
    <location>
        <begin position="358"/>
        <end position="360"/>
    </location>
    <ligand>
        <name>FAD</name>
        <dbReference type="ChEBI" id="CHEBI:57692"/>
    </ligand>
</feature>
<dbReference type="GO" id="GO:0071949">
    <property type="term" value="F:FAD binding"/>
    <property type="evidence" value="ECO:0007669"/>
    <property type="project" value="TreeGrafter"/>
</dbReference>
<feature type="site" description="Electron transfer via tryptophanyl radical" evidence="6">
    <location>
        <position position="368"/>
    </location>
</feature>
<dbReference type="GO" id="GO:0009416">
    <property type="term" value="P:response to light stimulus"/>
    <property type="evidence" value="ECO:0007669"/>
    <property type="project" value="TreeGrafter"/>
</dbReference>
<comment type="cofactor">
    <cofactor evidence="1">
        <name>(6R)-5,10-methylene-5,6,7,8-tetrahydrofolate</name>
        <dbReference type="ChEBI" id="CHEBI:15636"/>
    </cofactor>
</comment>
<dbReference type="PANTHER" id="PTHR11455:SF9">
    <property type="entry name" value="CRYPTOCHROME CIRCADIAN CLOCK 5 ISOFORM X1"/>
    <property type="match status" value="1"/>
</dbReference>
<dbReference type="PROSITE" id="PS00394">
    <property type="entry name" value="DNA_PHOTOLYASES_1_1"/>
    <property type="match status" value="1"/>
</dbReference>
<dbReference type="Gene3D" id="1.25.40.80">
    <property type="match status" value="1"/>
</dbReference>